<keyword evidence="1" id="KW-0805">Transcription regulation</keyword>
<protein>
    <submittedName>
        <fullName evidence="5">MarR family transcriptional regulator</fullName>
    </submittedName>
</protein>
<sequence>MTSPDDTRHGQFGALLGLTTRQWRRAVDQQLQPFGLTEATWRPLLQIARTPEALRQKELAAALSLDSSAVVRLLDSLQAAGLIERREDAADRRAKSILLTDTGKAMVARVEESARQVRDIALVGISDADIATTMRVMRQIHQTLTPDTQDPAP</sequence>
<gene>
    <name evidence="5" type="ORF">FXN63_24605</name>
</gene>
<evidence type="ECO:0000256" key="1">
    <source>
        <dbReference type="ARBA" id="ARBA00023015"/>
    </source>
</evidence>
<dbReference type="EMBL" id="CP043046">
    <property type="protein sequence ID" value="QEI08672.1"/>
    <property type="molecule type" value="Genomic_DNA"/>
</dbReference>
<evidence type="ECO:0000259" key="4">
    <source>
        <dbReference type="PROSITE" id="PS50995"/>
    </source>
</evidence>
<dbReference type="InterPro" id="IPR039422">
    <property type="entry name" value="MarR/SlyA-like"/>
</dbReference>
<dbReference type="InterPro" id="IPR036390">
    <property type="entry name" value="WH_DNA-bd_sf"/>
</dbReference>
<dbReference type="GO" id="GO:0006950">
    <property type="term" value="P:response to stress"/>
    <property type="evidence" value="ECO:0007669"/>
    <property type="project" value="TreeGrafter"/>
</dbReference>
<dbReference type="AlphaFoldDB" id="A0A5C0B2B3"/>
<dbReference type="InterPro" id="IPR036388">
    <property type="entry name" value="WH-like_DNA-bd_sf"/>
</dbReference>
<evidence type="ECO:0000256" key="2">
    <source>
        <dbReference type="ARBA" id="ARBA00023125"/>
    </source>
</evidence>
<keyword evidence="6" id="KW-1185">Reference proteome</keyword>
<dbReference type="GO" id="GO:0003677">
    <property type="term" value="F:DNA binding"/>
    <property type="evidence" value="ECO:0007669"/>
    <property type="project" value="UniProtKB-KW"/>
</dbReference>
<reference evidence="5 6" key="1">
    <citation type="submission" date="2019-08" db="EMBL/GenBank/DDBJ databases">
        <title>Amphibian skin-associated Pigmentiphaga: genome sequence and occurrence across geography and hosts.</title>
        <authorList>
            <person name="Bletz M.C."/>
            <person name="Bunk B."/>
            <person name="Sproeer C."/>
            <person name="Biwer P."/>
            <person name="Reiter S."/>
            <person name="Rabemananjara F.C.E."/>
            <person name="Schulz S."/>
            <person name="Overmann J."/>
            <person name="Vences M."/>
        </authorList>
    </citation>
    <scope>NUCLEOTIDE SEQUENCE [LARGE SCALE GENOMIC DNA]</scope>
    <source>
        <strain evidence="5 6">Mada1488</strain>
    </source>
</reference>
<dbReference type="Proteomes" id="UP000325161">
    <property type="component" value="Chromosome"/>
</dbReference>
<evidence type="ECO:0000313" key="6">
    <source>
        <dbReference type="Proteomes" id="UP000325161"/>
    </source>
</evidence>
<dbReference type="PANTHER" id="PTHR33164:SF64">
    <property type="entry name" value="TRANSCRIPTIONAL REGULATOR SLYA"/>
    <property type="match status" value="1"/>
</dbReference>
<evidence type="ECO:0000313" key="5">
    <source>
        <dbReference type="EMBL" id="QEI08672.1"/>
    </source>
</evidence>
<dbReference type="PANTHER" id="PTHR33164">
    <property type="entry name" value="TRANSCRIPTIONAL REGULATOR, MARR FAMILY"/>
    <property type="match status" value="1"/>
</dbReference>
<dbReference type="Gene3D" id="1.10.10.10">
    <property type="entry name" value="Winged helix-like DNA-binding domain superfamily/Winged helix DNA-binding domain"/>
    <property type="match status" value="1"/>
</dbReference>
<evidence type="ECO:0000256" key="3">
    <source>
        <dbReference type="ARBA" id="ARBA00023163"/>
    </source>
</evidence>
<dbReference type="SMART" id="SM00347">
    <property type="entry name" value="HTH_MARR"/>
    <property type="match status" value="1"/>
</dbReference>
<dbReference type="Pfam" id="PF12802">
    <property type="entry name" value="MarR_2"/>
    <property type="match status" value="1"/>
</dbReference>
<dbReference type="RefSeq" id="WP_148818143.1">
    <property type="nucleotide sequence ID" value="NZ_CP043046.1"/>
</dbReference>
<dbReference type="InterPro" id="IPR000835">
    <property type="entry name" value="HTH_MarR-typ"/>
</dbReference>
<keyword evidence="2" id="KW-0238">DNA-binding</keyword>
<dbReference type="PROSITE" id="PS50995">
    <property type="entry name" value="HTH_MARR_2"/>
    <property type="match status" value="1"/>
</dbReference>
<dbReference type="KEGG" id="pacr:FXN63_24605"/>
<dbReference type="GO" id="GO:0003700">
    <property type="term" value="F:DNA-binding transcription factor activity"/>
    <property type="evidence" value="ECO:0007669"/>
    <property type="project" value="InterPro"/>
</dbReference>
<name>A0A5C0B2B3_9BURK</name>
<feature type="domain" description="HTH marR-type" evidence="4">
    <location>
        <begin position="9"/>
        <end position="142"/>
    </location>
</feature>
<dbReference type="OrthoDB" id="6002259at2"/>
<organism evidence="5 6">
    <name type="scientific">Pigmentiphaga aceris</name>
    <dbReference type="NCBI Taxonomy" id="1940612"/>
    <lineage>
        <taxon>Bacteria</taxon>
        <taxon>Pseudomonadati</taxon>
        <taxon>Pseudomonadota</taxon>
        <taxon>Betaproteobacteria</taxon>
        <taxon>Burkholderiales</taxon>
        <taxon>Alcaligenaceae</taxon>
        <taxon>Pigmentiphaga</taxon>
    </lineage>
</organism>
<keyword evidence="3" id="KW-0804">Transcription</keyword>
<dbReference type="PRINTS" id="PR00598">
    <property type="entry name" value="HTHMARR"/>
</dbReference>
<proteinExistence type="predicted"/>
<dbReference type="SUPFAM" id="SSF46785">
    <property type="entry name" value="Winged helix' DNA-binding domain"/>
    <property type="match status" value="1"/>
</dbReference>
<accession>A0A5C0B2B3</accession>